<name>A0A0F9CBQ0_9ZZZZ</name>
<dbReference type="EMBL" id="LAZR01036835">
    <property type="protein sequence ID" value="KKL23807.1"/>
    <property type="molecule type" value="Genomic_DNA"/>
</dbReference>
<protein>
    <submittedName>
        <fullName evidence="1">Uncharacterized protein</fullName>
    </submittedName>
</protein>
<reference evidence="1" key="1">
    <citation type="journal article" date="2015" name="Nature">
        <title>Complex archaea that bridge the gap between prokaryotes and eukaryotes.</title>
        <authorList>
            <person name="Spang A."/>
            <person name="Saw J.H."/>
            <person name="Jorgensen S.L."/>
            <person name="Zaremba-Niedzwiedzka K."/>
            <person name="Martijn J."/>
            <person name="Lind A.E."/>
            <person name="van Eijk R."/>
            <person name="Schleper C."/>
            <person name="Guy L."/>
            <person name="Ettema T.J."/>
        </authorList>
    </citation>
    <scope>NUCLEOTIDE SEQUENCE</scope>
</reference>
<dbReference type="AlphaFoldDB" id="A0A0F9CBQ0"/>
<gene>
    <name evidence="1" type="ORF">LCGC14_2421660</name>
</gene>
<evidence type="ECO:0000313" key="1">
    <source>
        <dbReference type="EMBL" id="KKL23807.1"/>
    </source>
</evidence>
<proteinExistence type="predicted"/>
<sequence>CQLSMPPKLSASIEELQLLRSSSKMSQETGLVDIKPSIPEDLTTLQRVNNIVFQWKVVDGVDGYDLALATDKDLSSPEFIIRIPGSLNINYPFYTGNRSITYNGWIRSYLGQETSEFSELASGTSIASSQIPGDSTLDNSTFDDTETTILSKAVTMSCPGGMLLGYIQIDSDASVNDVTIRLKRDGNLVNRADFSTRTDGFSHGFVMATVGSLTVGSSITFSLTADNVTDTDTITVDRGILLFLNSPVSLDAAIPAVSPPLVFDDIIRPGGGGFK</sequence>
<accession>A0A0F9CBQ0</accession>
<organism evidence="1">
    <name type="scientific">marine sediment metagenome</name>
    <dbReference type="NCBI Taxonomy" id="412755"/>
    <lineage>
        <taxon>unclassified sequences</taxon>
        <taxon>metagenomes</taxon>
        <taxon>ecological metagenomes</taxon>
    </lineage>
</organism>
<feature type="non-terminal residue" evidence="1">
    <location>
        <position position="1"/>
    </location>
</feature>
<comment type="caution">
    <text evidence="1">The sequence shown here is derived from an EMBL/GenBank/DDBJ whole genome shotgun (WGS) entry which is preliminary data.</text>
</comment>